<feature type="transmembrane region" description="Helical" evidence="12">
    <location>
        <begin position="283"/>
        <end position="306"/>
    </location>
</feature>
<protein>
    <submittedName>
        <fullName evidence="13">Heme A synthase</fullName>
    </submittedName>
</protein>
<evidence type="ECO:0000256" key="6">
    <source>
        <dbReference type="ARBA" id="ARBA00023002"/>
    </source>
</evidence>
<dbReference type="GO" id="GO:0006784">
    <property type="term" value="P:heme A biosynthetic process"/>
    <property type="evidence" value="ECO:0007669"/>
    <property type="project" value="InterPro"/>
</dbReference>
<keyword evidence="8" id="KW-0350">Heme biosynthesis</keyword>
<evidence type="ECO:0000256" key="7">
    <source>
        <dbReference type="ARBA" id="ARBA00023004"/>
    </source>
</evidence>
<gene>
    <name evidence="13" type="primary">ctaA</name>
    <name evidence="13" type="ORF">Pla163_26720</name>
</gene>
<dbReference type="InterPro" id="IPR050450">
    <property type="entry name" value="COX15/CtaA_HemeA_synthase"/>
</dbReference>
<evidence type="ECO:0000256" key="3">
    <source>
        <dbReference type="ARBA" id="ARBA00022692"/>
    </source>
</evidence>
<evidence type="ECO:0000256" key="1">
    <source>
        <dbReference type="ARBA" id="ARBA00004141"/>
    </source>
</evidence>
<keyword evidence="3 12" id="KW-0812">Transmembrane</keyword>
<dbReference type="GO" id="GO:0046872">
    <property type="term" value="F:metal ion binding"/>
    <property type="evidence" value="ECO:0007669"/>
    <property type="project" value="UniProtKB-KW"/>
</dbReference>
<dbReference type="GO" id="GO:0016020">
    <property type="term" value="C:membrane"/>
    <property type="evidence" value="ECO:0007669"/>
    <property type="project" value="UniProtKB-SubCell"/>
</dbReference>
<dbReference type="PANTHER" id="PTHR35457:SF1">
    <property type="entry name" value="HEME A SYNTHASE"/>
    <property type="match status" value="1"/>
</dbReference>
<proteinExistence type="predicted"/>
<keyword evidence="9 12" id="KW-0472">Membrane</keyword>
<dbReference type="Pfam" id="PF02628">
    <property type="entry name" value="COX15-CtaA"/>
    <property type="match status" value="1"/>
</dbReference>
<evidence type="ECO:0000256" key="8">
    <source>
        <dbReference type="ARBA" id="ARBA00023133"/>
    </source>
</evidence>
<comment type="subcellular location">
    <subcellularLocation>
        <location evidence="1">Membrane</location>
        <topology evidence="1">Multi-pass membrane protein</topology>
    </subcellularLocation>
</comment>
<keyword evidence="4" id="KW-0479">Metal-binding</keyword>
<accession>A0A518D234</accession>
<evidence type="ECO:0000256" key="12">
    <source>
        <dbReference type="SAM" id="Phobius"/>
    </source>
</evidence>
<evidence type="ECO:0000313" key="14">
    <source>
        <dbReference type="Proteomes" id="UP000319342"/>
    </source>
</evidence>
<evidence type="ECO:0000256" key="11">
    <source>
        <dbReference type="ARBA" id="ARBA00023444"/>
    </source>
</evidence>
<name>A0A518D234_9BACT</name>
<keyword evidence="10" id="KW-1015">Disulfide bond</keyword>
<dbReference type="GO" id="GO:0016491">
    <property type="term" value="F:oxidoreductase activity"/>
    <property type="evidence" value="ECO:0007669"/>
    <property type="project" value="UniProtKB-KW"/>
</dbReference>
<organism evidence="13 14">
    <name type="scientific">Rohdeia mirabilis</name>
    <dbReference type="NCBI Taxonomy" id="2528008"/>
    <lineage>
        <taxon>Bacteria</taxon>
        <taxon>Pseudomonadati</taxon>
        <taxon>Planctomycetota</taxon>
        <taxon>Planctomycetia</taxon>
        <taxon>Planctomycetia incertae sedis</taxon>
        <taxon>Rohdeia</taxon>
    </lineage>
</organism>
<dbReference type="EMBL" id="CP036290">
    <property type="protein sequence ID" value="QDU85540.1"/>
    <property type="molecule type" value="Genomic_DNA"/>
</dbReference>
<dbReference type="InterPro" id="IPR003780">
    <property type="entry name" value="COX15/CtaA_fam"/>
</dbReference>
<feature type="transmembrane region" description="Helical" evidence="12">
    <location>
        <begin position="129"/>
        <end position="149"/>
    </location>
</feature>
<keyword evidence="7" id="KW-0408">Iron</keyword>
<evidence type="ECO:0000256" key="4">
    <source>
        <dbReference type="ARBA" id="ARBA00022723"/>
    </source>
</evidence>
<keyword evidence="6" id="KW-0560">Oxidoreductase</keyword>
<evidence type="ECO:0000256" key="2">
    <source>
        <dbReference type="ARBA" id="ARBA00022475"/>
    </source>
</evidence>
<sequence>MTLSPWPRRFALTTFFLTLILTLVGSQVTTTGAGMAVKGWLMAEGENGTYHFMPFFPFAEWFRDHPTAWEHTHRMIGVVVGLAAIGMVVVTRKCRLAGGAQAAAWIALFAIVVQGTVGGFRVLENAPNLAFLHGVLAQVTIALITVAAVTCSNAWQTLPGGRTPDGPRTLALVTSLLVLGQITLGAVYRHGLRNPEFDEVKGGLHMHITAAFVLLGVIIFFAIRVALYANRMVEANPAAAPLAAPLNNGKRRLHALIGTQILLGFAAWMAFGDPDRVSLAESLIAGAHLVVGALVLVQTVALVLWLQRAESEVTA</sequence>
<keyword evidence="5 12" id="KW-1133">Transmembrane helix</keyword>
<evidence type="ECO:0000256" key="9">
    <source>
        <dbReference type="ARBA" id="ARBA00023136"/>
    </source>
</evidence>
<reference evidence="13 14" key="1">
    <citation type="submission" date="2019-02" db="EMBL/GenBank/DDBJ databases">
        <title>Deep-cultivation of Planctomycetes and their phenomic and genomic characterization uncovers novel biology.</title>
        <authorList>
            <person name="Wiegand S."/>
            <person name="Jogler M."/>
            <person name="Boedeker C."/>
            <person name="Pinto D."/>
            <person name="Vollmers J."/>
            <person name="Rivas-Marin E."/>
            <person name="Kohn T."/>
            <person name="Peeters S.H."/>
            <person name="Heuer A."/>
            <person name="Rast P."/>
            <person name="Oberbeckmann S."/>
            <person name="Bunk B."/>
            <person name="Jeske O."/>
            <person name="Meyerdierks A."/>
            <person name="Storesund J.E."/>
            <person name="Kallscheuer N."/>
            <person name="Luecker S."/>
            <person name="Lage O.M."/>
            <person name="Pohl T."/>
            <person name="Merkel B.J."/>
            <person name="Hornburger P."/>
            <person name="Mueller R.-W."/>
            <person name="Bruemmer F."/>
            <person name="Labrenz M."/>
            <person name="Spormann A.M."/>
            <person name="Op den Camp H."/>
            <person name="Overmann J."/>
            <person name="Amann R."/>
            <person name="Jetten M.S.M."/>
            <person name="Mascher T."/>
            <person name="Medema M.H."/>
            <person name="Devos D.P."/>
            <person name="Kaster A.-K."/>
            <person name="Ovreas L."/>
            <person name="Rohde M."/>
            <person name="Galperin M.Y."/>
            <person name="Jogler C."/>
        </authorList>
    </citation>
    <scope>NUCLEOTIDE SEQUENCE [LARGE SCALE GENOMIC DNA]</scope>
    <source>
        <strain evidence="13 14">Pla163</strain>
    </source>
</reference>
<evidence type="ECO:0000256" key="5">
    <source>
        <dbReference type="ARBA" id="ARBA00022989"/>
    </source>
</evidence>
<keyword evidence="14" id="KW-1185">Reference proteome</keyword>
<evidence type="ECO:0000313" key="13">
    <source>
        <dbReference type="EMBL" id="QDU85540.1"/>
    </source>
</evidence>
<dbReference type="Proteomes" id="UP000319342">
    <property type="component" value="Chromosome"/>
</dbReference>
<feature type="transmembrane region" description="Helical" evidence="12">
    <location>
        <begin position="253"/>
        <end position="271"/>
    </location>
</feature>
<keyword evidence="2" id="KW-1003">Cell membrane</keyword>
<feature type="transmembrane region" description="Helical" evidence="12">
    <location>
        <begin position="102"/>
        <end position="123"/>
    </location>
</feature>
<feature type="transmembrane region" description="Helical" evidence="12">
    <location>
        <begin position="208"/>
        <end position="227"/>
    </location>
</feature>
<dbReference type="PANTHER" id="PTHR35457">
    <property type="entry name" value="HEME A SYNTHASE"/>
    <property type="match status" value="1"/>
</dbReference>
<dbReference type="AlphaFoldDB" id="A0A518D234"/>
<dbReference type="RefSeq" id="WP_419185911.1">
    <property type="nucleotide sequence ID" value="NZ_CP036290.1"/>
</dbReference>
<evidence type="ECO:0000256" key="10">
    <source>
        <dbReference type="ARBA" id="ARBA00023157"/>
    </source>
</evidence>
<feature type="transmembrane region" description="Helical" evidence="12">
    <location>
        <begin position="71"/>
        <end position="90"/>
    </location>
</feature>
<comment type="pathway">
    <text evidence="11">Porphyrin-containing compound metabolism.</text>
</comment>
<feature type="transmembrane region" description="Helical" evidence="12">
    <location>
        <begin position="170"/>
        <end position="188"/>
    </location>
</feature>